<feature type="transmembrane region" description="Helical" evidence="1">
    <location>
        <begin position="44"/>
        <end position="65"/>
    </location>
</feature>
<comment type="caution">
    <text evidence="2">The sequence shown here is derived from an EMBL/GenBank/DDBJ whole genome shotgun (WGS) entry which is preliminary data.</text>
</comment>
<keyword evidence="1" id="KW-1133">Transmembrane helix</keyword>
<sequence length="68" mass="7530">MADAGSRVWNSPTLAYTFRSTCAICRFFRGATARRGSRSIIQKALLASLATVVDMVYYDALMSMAHSY</sequence>
<keyword evidence="1" id="KW-0812">Transmembrane</keyword>
<dbReference type="Proteomes" id="UP000198211">
    <property type="component" value="Unassembled WGS sequence"/>
</dbReference>
<evidence type="ECO:0000256" key="1">
    <source>
        <dbReference type="SAM" id="Phobius"/>
    </source>
</evidence>
<dbReference type="AlphaFoldDB" id="A0A225WHT2"/>
<organism evidence="2 3">
    <name type="scientific">Phytophthora megakarya</name>
    <dbReference type="NCBI Taxonomy" id="4795"/>
    <lineage>
        <taxon>Eukaryota</taxon>
        <taxon>Sar</taxon>
        <taxon>Stramenopiles</taxon>
        <taxon>Oomycota</taxon>
        <taxon>Peronosporomycetes</taxon>
        <taxon>Peronosporales</taxon>
        <taxon>Peronosporaceae</taxon>
        <taxon>Phytophthora</taxon>
    </lineage>
</organism>
<evidence type="ECO:0000313" key="2">
    <source>
        <dbReference type="EMBL" id="OWZ16430.1"/>
    </source>
</evidence>
<proteinExistence type="predicted"/>
<keyword evidence="3" id="KW-1185">Reference proteome</keyword>
<dbReference type="EMBL" id="NBNE01000935">
    <property type="protein sequence ID" value="OWZ16430.1"/>
    <property type="molecule type" value="Genomic_DNA"/>
</dbReference>
<protein>
    <submittedName>
        <fullName evidence="2">Uncharacterized protein</fullName>
    </submittedName>
</protein>
<keyword evidence="1" id="KW-0472">Membrane</keyword>
<accession>A0A225WHT2</accession>
<name>A0A225WHT2_9STRA</name>
<evidence type="ECO:0000313" key="3">
    <source>
        <dbReference type="Proteomes" id="UP000198211"/>
    </source>
</evidence>
<gene>
    <name evidence="2" type="ORF">PHMEG_0009787</name>
</gene>
<reference evidence="3" key="1">
    <citation type="submission" date="2017-03" db="EMBL/GenBank/DDBJ databases">
        <title>Phytopthora megakarya and P. palmivora, two closely related causual agents of cacao black pod achieved similar genome size and gene model numbers by different mechanisms.</title>
        <authorList>
            <person name="Ali S."/>
            <person name="Shao J."/>
            <person name="Larry D.J."/>
            <person name="Kronmiller B."/>
            <person name="Shen D."/>
            <person name="Strem M.D."/>
            <person name="Melnick R.L."/>
            <person name="Guiltinan M.J."/>
            <person name="Tyler B.M."/>
            <person name="Meinhardt L.W."/>
            <person name="Bailey B.A."/>
        </authorList>
    </citation>
    <scope>NUCLEOTIDE SEQUENCE [LARGE SCALE GENOMIC DNA]</scope>
    <source>
        <strain evidence="3">zdho120</strain>
    </source>
</reference>